<comment type="caution">
    <text evidence="3">The sequence shown here is derived from an EMBL/GenBank/DDBJ whole genome shotgun (WGS) entry which is preliminary data.</text>
</comment>
<evidence type="ECO:0000313" key="3">
    <source>
        <dbReference type="EMBL" id="KAK7461265.1"/>
    </source>
</evidence>
<dbReference type="InterPro" id="IPR036291">
    <property type="entry name" value="NAD(P)-bd_dom_sf"/>
</dbReference>
<comment type="similarity">
    <text evidence="1">Belongs to the saccharopine dehydrogenase family.</text>
</comment>
<reference evidence="3 4" key="1">
    <citation type="submission" date="2024-01" db="EMBL/GenBank/DDBJ databases">
        <title>A draft genome for the cacao thread blight pathogen Marasmiellus scandens.</title>
        <authorList>
            <person name="Baruah I.K."/>
            <person name="Leung J."/>
            <person name="Bukari Y."/>
            <person name="Amoako-Attah I."/>
            <person name="Meinhardt L.W."/>
            <person name="Bailey B.A."/>
            <person name="Cohen S.P."/>
        </authorList>
    </citation>
    <scope>NUCLEOTIDE SEQUENCE [LARGE SCALE GENOMIC DNA]</scope>
    <source>
        <strain evidence="3 4">GH-19</strain>
    </source>
</reference>
<feature type="domain" description="Saccharopine dehydrogenase NADP binding" evidence="2">
    <location>
        <begin position="6"/>
        <end position="131"/>
    </location>
</feature>
<accession>A0ABR1JIR5</accession>
<keyword evidence="4" id="KW-1185">Reference proteome</keyword>
<dbReference type="PANTHER" id="PTHR12286">
    <property type="entry name" value="SACCHAROPINE DEHYDROGENASE-LIKE OXIDOREDUCTASE"/>
    <property type="match status" value="1"/>
</dbReference>
<evidence type="ECO:0000313" key="4">
    <source>
        <dbReference type="Proteomes" id="UP001498398"/>
    </source>
</evidence>
<dbReference type="InterPro" id="IPR051276">
    <property type="entry name" value="Saccharopine_DH-like_oxidrdct"/>
</dbReference>
<evidence type="ECO:0000259" key="2">
    <source>
        <dbReference type="Pfam" id="PF03435"/>
    </source>
</evidence>
<protein>
    <recommendedName>
        <fullName evidence="2">Saccharopine dehydrogenase NADP binding domain-containing protein</fullName>
    </recommendedName>
</protein>
<dbReference type="Pfam" id="PF03435">
    <property type="entry name" value="Sacchrp_dh_NADP"/>
    <property type="match status" value="1"/>
</dbReference>
<gene>
    <name evidence="3" type="ORF">VKT23_008440</name>
</gene>
<dbReference type="SUPFAM" id="SSF51735">
    <property type="entry name" value="NAD(P)-binding Rossmann-fold domains"/>
    <property type="match status" value="1"/>
</dbReference>
<name>A0ABR1JIR5_9AGAR</name>
<dbReference type="Gene3D" id="3.40.50.720">
    <property type="entry name" value="NAD(P)-binding Rossmann-like Domain"/>
    <property type="match status" value="1"/>
</dbReference>
<dbReference type="EMBL" id="JBANRG010000013">
    <property type="protein sequence ID" value="KAK7461265.1"/>
    <property type="molecule type" value="Genomic_DNA"/>
</dbReference>
<sequence>MPRLDIIVYGATGYTAGFILREIAGHSSLPEGFTWGIGGRNETALKRLQSLLSPRPEIFVADVVEEGKLIDMARTARVVLSCVGPFRLYGEPVVRACIEAGSHYLDISGEPEFIENMHLKYHNKAQQKRVVRIHNNSTLMYSKGYDSVPCDMGVLQTKRLLQDLDTVPSSVEMFFGVQTTGKYGVHYTTYLSAIHGFAYGHAQIAKIRQELAPIRPKPIPLGPPPALPRTTWWGGAYDDRVRGWLFPYFVAGEVFYPEVNIL</sequence>
<dbReference type="InterPro" id="IPR005097">
    <property type="entry name" value="Sacchrp_dh_NADP-bd"/>
</dbReference>
<evidence type="ECO:0000256" key="1">
    <source>
        <dbReference type="ARBA" id="ARBA00038048"/>
    </source>
</evidence>
<proteinExistence type="inferred from homology"/>
<organism evidence="3 4">
    <name type="scientific">Marasmiellus scandens</name>
    <dbReference type="NCBI Taxonomy" id="2682957"/>
    <lineage>
        <taxon>Eukaryota</taxon>
        <taxon>Fungi</taxon>
        <taxon>Dikarya</taxon>
        <taxon>Basidiomycota</taxon>
        <taxon>Agaricomycotina</taxon>
        <taxon>Agaricomycetes</taxon>
        <taxon>Agaricomycetidae</taxon>
        <taxon>Agaricales</taxon>
        <taxon>Marasmiineae</taxon>
        <taxon>Omphalotaceae</taxon>
        <taxon>Marasmiellus</taxon>
    </lineage>
</organism>
<dbReference type="Proteomes" id="UP001498398">
    <property type="component" value="Unassembled WGS sequence"/>
</dbReference>
<dbReference type="PANTHER" id="PTHR12286:SF5">
    <property type="entry name" value="SACCHAROPINE DEHYDROGENASE-LIKE OXIDOREDUCTASE"/>
    <property type="match status" value="1"/>
</dbReference>